<evidence type="ECO:0000313" key="1">
    <source>
        <dbReference type="EMBL" id="VFK13037.1"/>
    </source>
</evidence>
<dbReference type="AlphaFoldDB" id="A0A450W7L6"/>
<dbReference type="EMBL" id="CAADFL010000264">
    <property type="protein sequence ID" value="VFK13037.1"/>
    <property type="molecule type" value="Genomic_DNA"/>
</dbReference>
<sequence>MKSSNTLIYNTNSLRKQVWKFSFRSNGYRPSGNCCKMTFAYSSIVNYFSGASPRSRFLSLRTSKSESSRSPEPSLAMRSHASHNAGLSVACATLRNNFATSGDKRRRLLFSSFHRSTISCNIKGSTRILTLLIVVNSQWIRRNLTISGPRKRNFEYQTGESTHKTTVSKEIVANRQW</sequence>
<organism evidence="1">
    <name type="scientific">Candidatus Kentrum sp. FM</name>
    <dbReference type="NCBI Taxonomy" id="2126340"/>
    <lineage>
        <taxon>Bacteria</taxon>
        <taxon>Pseudomonadati</taxon>
        <taxon>Pseudomonadota</taxon>
        <taxon>Gammaproteobacteria</taxon>
        <taxon>Candidatus Kentrum</taxon>
    </lineage>
</organism>
<accession>A0A450W7L6</accession>
<gene>
    <name evidence="1" type="ORF">BECKFM1743B_GA0114221_102644</name>
</gene>
<protein>
    <submittedName>
        <fullName evidence="1">Uncharacterized protein</fullName>
    </submittedName>
</protein>
<reference evidence="1" key="1">
    <citation type="submission" date="2019-02" db="EMBL/GenBank/DDBJ databases">
        <authorList>
            <person name="Gruber-Vodicka R. H."/>
            <person name="Seah K. B. B."/>
        </authorList>
    </citation>
    <scope>NUCLEOTIDE SEQUENCE</scope>
    <source>
        <strain evidence="1">BECK_BZ164</strain>
    </source>
</reference>
<name>A0A450W7L6_9GAMM</name>
<proteinExistence type="predicted"/>